<sequence length="58" mass="6305">MASNLLFRMLSVDRYGSMVAWPAPVRCGQDEHRRAAELVDGLLATDHPGMILPVLGVA</sequence>
<protein>
    <submittedName>
        <fullName evidence="1">Uncharacterized protein</fullName>
    </submittedName>
</protein>
<gene>
    <name evidence="1" type="ORF">AVDCRST_MAG23-738</name>
</gene>
<organism evidence="1">
    <name type="scientific">uncultured Sphingosinicella sp</name>
    <dbReference type="NCBI Taxonomy" id="478748"/>
    <lineage>
        <taxon>Bacteria</taxon>
        <taxon>Pseudomonadati</taxon>
        <taxon>Pseudomonadota</taxon>
        <taxon>Alphaproteobacteria</taxon>
        <taxon>Sphingomonadales</taxon>
        <taxon>Sphingosinicellaceae</taxon>
        <taxon>Sphingosinicella</taxon>
        <taxon>environmental samples</taxon>
    </lineage>
</organism>
<dbReference type="EMBL" id="CADCWD010000030">
    <property type="protein sequence ID" value="CAA9527984.1"/>
    <property type="molecule type" value="Genomic_DNA"/>
</dbReference>
<reference evidence="1" key="1">
    <citation type="submission" date="2020-02" db="EMBL/GenBank/DDBJ databases">
        <authorList>
            <person name="Meier V. D."/>
        </authorList>
    </citation>
    <scope>NUCLEOTIDE SEQUENCE</scope>
    <source>
        <strain evidence="1">AVDCRST_MAG23</strain>
    </source>
</reference>
<name>A0A6J4TQ63_9SPHN</name>
<proteinExistence type="predicted"/>
<accession>A0A6J4TQ63</accession>
<evidence type="ECO:0000313" key="1">
    <source>
        <dbReference type="EMBL" id="CAA9527984.1"/>
    </source>
</evidence>
<dbReference type="AlphaFoldDB" id="A0A6J4TQ63"/>